<reference evidence="7" key="2">
    <citation type="submission" date="2025-09" db="UniProtKB">
        <authorList>
            <consortium name="Ensembl"/>
        </authorList>
    </citation>
    <scope>IDENTIFICATION</scope>
</reference>
<keyword evidence="3 6" id="KW-0812">Transmembrane</keyword>
<evidence type="ECO:0000256" key="3">
    <source>
        <dbReference type="ARBA" id="ARBA00022692"/>
    </source>
</evidence>
<evidence type="ECO:0000313" key="8">
    <source>
        <dbReference type="Proteomes" id="UP000694388"/>
    </source>
</evidence>
<protein>
    <submittedName>
        <fullName evidence="7">Uncharacterized protein</fullName>
    </submittedName>
</protein>
<reference evidence="7" key="1">
    <citation type="submission" date="2025-08" db="UniProtKB">
        <authorList>
            <consortium name="Ensembl"/>
        </authorList>
    </citation>
    <scope>IDENTIFICATION</scope>
</reference>
<keyword evidence="8" id="KW-1185">Reference proteome</keyword>
<dbReference type="PANTHER" id="PTHR23121">
    <property type="entry name" value="SODIUM-DEPENDENT GLUCOSE TRANSPORTER 1"/>
    <property type="match status" value="1"/>
</dbReference>
<evidence type="ECO:0000256" key="6">
    <source>
        <dbReference type="SAM" id="Phobius"/>
    </source>
</evidence>
<accession>A0A8C4PXB8</accession>
<comment type="subcellular location">
    <subcellularLocation>
        <location evidence="1">Membrane</location>
        <topology evidence="1">Multi-pass membrane protein</topology>
    </subcellularLocation>
</comment>
<proteinExistence type="inferred from homology"/>
<evidence type="ECO:0000313" key="7">
    <source>
        <dbReference type="Ensembl" id="ENSEBUP00000002522.1"/>
    </source>
</evidence>
<feature type="transmembrane region" description="Helical" evidence="6">
    <location>
        <begin position="47"/>
        <end position="64"/>
    </location>
</feature>
<dbReference type="Ensembl" id="ENSEBUT00000002877.1">
    <property type="protein sequence ID" value="ENSEBUP00000002522.1"/>
    <property type="gene ID" value="ENSEBUG00000001905.1"/>
</dbReference>
<evidence type="ECO:0000256" key="1">
    <source>
        <dbReference type="ARBA" id="ARBA00004141"/>
    </source>
</evidence>
<dbReference type="SUPFAM" id="SSF103473">
    <property type="entry name" value="MFS general substrate transporter"/>
    <property type="match status" value="1"/>
</dbReference>
<feature type="transmembrane region" description="Helical" evidence="6">
    <location>
        <begin position="229"/>
        <end position="250"/>
    </location>
</feature>
<dbReference type="AlphaFoldDB" id="A0A8C4PXB8"/>
<organism evidence="7 8">
    <name type="scientific">Eptatretus burgeri</name>
    <name type="common">Inshore hagfish</name>
    <dbReference type="NCBI Taxonomy" id="7764"/>
    <lineage>
        <taxon>Eukaryota</taxon>
        <taxon>Metazoa</taxon>
        <taxon>Chordata</taxon>
        <taxon>Craniata</taxon>
        <taxon>Vertebrata</taxon>
        <taxon>Cyclostomata</taxon>
        <taxon>Myxini</taxon>
        <taxon>Myxiniformes</taxon>
        <taxon>Myxinidae</taxon>
        <taxon>Eptatretinae</taxon>
        <taxon>Eptatretus</taxon>
    </lineage>
</organism>
<dbReference type="GO" id="GO:0016020">
    <property type="term" value="C:membrane"/>
    <property type="evidence" value="ECO:0007669"/>
    <property type="project" value="UniProtKB-SubCell"/>
</dbReference>
<evidence type="ECO:0000256" key="5">
    <source>
        <dbReference type="ARBA" id="ARBA00023136"/>
    </source>
</evidence>
<dbReference type="Gene3D" id="1.20.1250.20">
    <property type="entry name" value="MFS general substrate transporter like domains"/>
    <property type="match status" value="1"/>
</dbReference>
<feature type="transmembrane region" description="Helical" evidence="6">
    <location>
        <begin position="22"/>
        <end position="41"/>
    </location>
</feature>
<feature type="transmembrane region" description="Helical" evidence="6">
    <location>
        <begin position="262"/>
        <end position="283"/>
    </location>
</feature>
<dbReference type="GeneTree" id="ENSGT00530000063320"/>
<feature type="transmembrane region" description="Helical" evidence="6">
    <location>
        <begin position="76"/>
        <end position="99"/>
    </location>
</feature>
<keyword evidence="5 6" id="KW-0472">Membrane</keyword>
<dbReference type="OMA" id="SAVFLQX"/>
<keyword evidence="4 6" id="KW-1133">Transmembrane helix</keyword>
<feature type="transmembrane region" description="Helical" evidence="6">
    <location>
        <begin position="151"/>
        <end position="168"/>
    </location>
</feature>
<evidence type="ECO:0000256" key="2">
    <source>
        <dbReference type="ARBA" id="ARBA00008335"/>
    </source>
</evidence>
<evidence type="ECO:0000256" key="4">
    <source>
        <dbReference type="ARBA" id="ARBA00022989"/>
    </source>
</evidence>
<dbReference type="PANTHER" id="PTHR23121:SF10">
    <property type="entry name" value="MAJOR FACILITATOR SUPERFAMILY DOMAIN-CONTAINING PROTEIN 4A"/>
    <property type="match status" value="1"/>
</dbReference>
<name>A0A8C4PXB8_EPTBU</name>
<dbReference type="InterPro" id="IPR036259">
    <property type="entry name" value="MFS_trans_sf"/>
</dbReference>
<feature type="transmembrane region" description="Helical" evidence="6">
    <location>
        <begin position="204"/>
        <end position="222"/>
    </location>
</feature>
<sequence length="301" mass="32725">ALSKIIWYVHCTASLHRISPRVILLIATFVISLLFACVPLCNEFVELVITLALLGLAMGCIEPVSNQELLNIYNKYSLPIMQALHFWMGFGAFVSPLIAESFLTKENCLVMHKAANNYSDPVSLRIFIIPHQLGSHGQYSLPFEGDSTSRISYAFLIMAAINAEYASMVDSFGVMGTLQMTPNSAALLTSLFWGMFALGRLLSIPASTVVGSVISAIIVLIASSSVGTLYVATAFLGLSLSSIFPTLITFVEDMLHFQGSSVTLLIMGATIGEMSFPVIVGSVRCMSFTEQTQTRFLTSLY</sequence>
<dbReference type="Proteomes" id="UP000694388">
    <property type="component" value="Unplaced"/>
</dbReference>
<comment type="similarity">
    <text evidence="2">Belongs to the major facilitator superfamily.</text>
</comment>